<name>A0AAV4AL18_9GAST</name>
<feature type="region of interest" description="Disordered" evidence="1">
    <location>
        <begin position="46"/>
        <end position="87"/>
    </location>
</feature>
<gene>
    <name evidence="2" type="ORF">PoB_003374800</name>
</gene>
<proteinExistence type="predicted"/>
<protein>
    <submittedName>
        <fullName evidence="2">Uncharacterized protein</fullName>
    </submittedName>
</protein>
<evidence type="ECO:0000256" key="1">
    <source>
        <dbReference type="SAM" id="MobiDB-lite"/>
    </source>
</evidence>
<feature type="compositionally biased region" description="Low complexity" evidence="1">
    <location>
        <begin position="51"/>
        <end position="81"/>
    </location>
</feature>
<reference evidence="2 3" key="1">
    <citation type="journal article" date="2021" name="Elife">
        <title>Chloroplast acquisition without the gene transfer in kleptoplastic sea slugs, Plakobranchus ocellatus.</title>
        <authorList>
            <person name="Maeda T."/>
            <person name="Takahashi S."/>
            <person name="Yoshida T."/>
            <person name="Shimamura S."/>
            <person name="Takaki Y."/>
            <person name="Nagai Y."/>
            <person name="Toyoda A."/>
            <person name="Suzuki Y."/>
            <person name="Arimoto A."/>
            <person name="Ishii H."/>
            <person name="Satoh N."/>
            <person name="Nishiyama T."/>
            <person name="Hasebe M."/>
            <person name="Maruyama T."/>
            <person name="Minagawa J."/>
            <person name="Obokata J."/>
            <person name="Shigenobu S."/>
        </authorList>
    </citation>
    <scope>NUCLEOTIDE SEQUENCE [LARGE SCALE GENOMIC DNA]</scope>
</reference>
<dbReference type="Proteomes" id="UP000735302">
    <property type="component" value="Unassembled WGS sequence"/>
</dbReference>
<accession>A0AAV4AL18</accession>
<comment type="caution">
    <text evidence="2">The sequence shown here is derived from an EMBL/GenBank/DDBJ whole genome shotgun (WGS) entry which is preliminary data.</text>
</comment>
<organism evidence="2 3">
    <name type="scientific">Plakobranchus ocellatus</name>
    <dbReference type="NCBI Taxonomy" id="259542"/>
    <lineage>
        <taxon>Eukaryota</taxon>
        <taxon>Metazoa</taxon>
        <taxon>Spiralia</taxon>
        <taxon>Lophotrochozoa</taxon>
        <taxon>Mollusca</taxon>
        <taxon>Gastropoda</taxon>
        <taxon>Heterobranchia</taxon>
        <taxon>Euthyneura</taxon>
        <taxon>Panpulmonata</taxon>
        <taxon>Sacoglossa</taxon>
        <taxon>Placobranchoidea</taxon>
        <taxon>Plakobranchidae</taxon>
        <taxon>Plakobranchus</taxon>
    </lineage>
</organism>
<evidence type="ECO:0000313" key="2">
    <source>
        <dbReference type="EMBL" id="GFO07243.1"/>
    </source>
</evidence>
<sequence>MSTTQLSVRFRLKANLHLLPNRSSTMIFNGIENTLVSNLVNKKQRKLANYSSSSNNNSNNNKNSSSSNNDNKSSSRSNKNNGNFLVG</sequence>
<keyword evidence="3" id="KW-1185">Reference proteome</keyword>
<dbReference type="EMBL" id="BLXT01003849">
    <property type="protein sequence ID" value="GFO07243.1"/>
    <property type="molecule type" value="Genomic_DNA"/>
</dbReference>
<evidence type="ECO:0000313" key="3">
    <source>
        <dbReference type="Proteomes" id="UP000735302"/>
    </source>
</evidence>
<dbReference type="AlphaFoldDB" id="A0AAV4AL18"/>